<organism evidence="2 3">
    <name type="scientific">Tegillarca granosa</name>
    <name type="common">Malaysian cockle</name>
    <name type="synonym">Anadara granosa</name>
    <dbReference type="NCBI Taxonomy" id="220873"/>
    <lineage>
        <taxon>Eukaryota</taxon>
        <taxon>Metazoa</taxon>
        <taxon>Spiralia</taxon>
        <taxon>Lophotrochozoa</taxon>
        <taxon>Mollusca</taxon>
        <taxon>Bivalvia</taxon>
        <taxon>Autobranchia</taxon>
        <taxon>Pteriomorphia</taxon>
        <taxon>Arcoida</taxon>
        <taxon>Arcoidea</taxon>
        <taxon>Arcidae</taxon>
        <taxon>Tegillarca</taxon>
    </lineage>
</organism>
<dbReference type="PANTHER" id="PTHR21446">
    <property type="entry name" value="DUF3504 DOMAIN-CONTAINING PROTEIN"/>
    <property type="match status" value="1"/>
</dbReference>
<evidence type="ECO:0000313" key="3">
    <source>
        <dbReference type="Proteomes" id="UP001217089"/>
    </source>
</evidence>
<dbReference type="InterPro" id="IPR011010">
    <property type="entry name" value="DNA_brk_join_enz"/>
</dbReference>
<comment type="caution">
    <text evidence="2">The sequence shown here is derived from an EMBL/GenBank/DDBJ whole genome shotgun (WGS) entry which is preliminary data.</text>
</comment>
<evidence type="ECO:0000256" key="1">
    <source>
        <dbReference type="ARBA" id="ARBA00023172"/>
    </source>
</evidence>
<dbReference type="Proteomes" id="UP001217089">
    <property type="component" value="Unassembled WGS sequence"/>
</dbReference>
<protein>
    <submittedName>
        <fullName evidence="2">Uncharacterized protein</fullName>
    </submittedName>
</protein>
<evidence type="ECO:0000313" key="2">
    <source>
        <dbReference type="EMBL" id="KAJ8320248.1"/>
    </source>
</evidence>
<sequence length="109" mass="12559">MRFSVISIWMQEKLTAKNIKTRREKTLGIIVLWKTSDIWYRNRVVGKDTLGKFMPELSKRCSLSRIYTNHSVRTTGVTILTKRNFSAGQIMSLTGHRSVNSLALPKGFR</sequence>
<dbReference type="EMBL" id="JARBDR010000141">
    <property type="protein sequence ID" value="KAJ8320248.1"/>
    <property type="molecule type" value="Genomic_DNA"/>
</dbReference>
<proteinExistence type="predicted"/>
<gene>
    <name evidence="2" type="ORF">KUTeg_001835</name>
</gene>
<keyword evidence="3" id="KW-1185">Reference proteome</keyword>
<reference evidence="2 3" key="1">
    <citation type="submission" date="2022-12" db="EMBL/GenBank/DDBJ databases">
        <title>Chromosome-level genome of Tegillarca granosa.</title>
        <authorList>
            <person name="Kim J."/>
        </authorList>
    </citation>
    <scope>NUCLEOTIDE SEQUENCE [LARGE SCALE GENOMIC DNA]</scope>
    <source>
        <strain evidence="2">Teg-2019</strain>
        <tissue evidence="2">Adductor muscle</tissue>
    </source>
</reference>
<accession>A0ABQ9FX01</accession>
<keyword evidence="1" id="KW-0233">DNA recombination</keyword>
<dbReference type="InterPro" id="IPR013762">
    <property type="entry name" value="Integrase-like_cat_sf"/>
</dbReference>
<dbReference type="PANTHER" id="PTHR21446:SF12">
    <property type="entry name" value="POTASSIUM CHANNEL TETRAMERIZATION DOMAIN CONTAINING 1"/>
    <property type="match status" value="1"/>
</dbReference>
<dbReference type="Gene3D" id="1.10.443.10">
    <property type="entry name" value="Intergrase catalytic core"/>
    <property type="match status" value="1"/>
</dbReference>
<dbReference type="InterPro" id="IPR052787">
    <property type="entry name" value="MAVS"/>
</dbReference>
<name>A0ABQ9FX01_TEGGR</name>
<dbReference type="SUPFAM" id="SSF56349">
    <property type="entry name" value="DNA breaking-rejoining enzymes"/>
    <property type="match status" value="1"/>
</dbReference>